<evidence type="ECO:0000259" key="2">
    <source>
        <dbReference type="Pfam" id="PF04937"/>
    </source>
</evidence>
<dbReference type="InterPro" id="IPR012337">
    <property type="entry name" value="RNaseH-like_sf"/>
</dbReference>
<reference evidence="4" key="1">
    <citation type="submission" date="2020-05" db="EMBL/GenBank/DDBJ databases">
        <title>WGS assembly of Panicum virgatum.</title>
        <authorList>
            <person name="Lovell J.T."/>
            <person name="Jenkins J."/>
            <person name="Shu S."/>
            <person name="Juenger T.E."/>
            <person name="Schmutz J."/>
        </authorList>
    </citation>
    <scope>NUCLEOTIDE SEQUENCE</scope>
    <source>
        <strain evidence="4">AP13</strain>
    </source>
</reference>
<evidence type="ECO:0000259" key="3">
    <source>
        <dbReference type="Pfam" id="PF05699"/>
    </source>
</evidence>
<dbReference type="AlphaFoldDB" id="A0A8T0RED2"/>
<dbReference type="Proteomes" id="UP000823388">
    <property type="component" value="Chromosome 6K"/>
</dbReference>
<dbReference type="SUPFAM" id="SSF53098">
    <property type="entry name" value="Ribonuclease H-like"/>
    <property type="match status" value="1"/>
</dbReference>
<accession>A0A8T0RED2</accession>
<organism evidence="4 5">
    <name type="scientific">Panicum virgatum</name>
    <name type="common">Blackwell switchgrass</name>
    <dbReference type="NCBI Taxonomy" id="38727"/>
    <lineage>
        <taxon>Eukaryota</taxon>
        <taxon>Viridiplantae</taxon>
        <taxon>Streptophyta</taxon>
        <taxon>Embryophyta</taxon>
        <taxon>Tracheophyta</taxon>
        <taxon>Spermatophyta</taxon>
        <taxon>Magnoliopsida</taxon>
        <taxon>Liliopsida</taxon>
        <taxon>Poales</taxon>
        <taxon>Poaceae</taxon>
        <taxon>PACMAD clade</taxon>
        <taxon>Panicoideae</taxon>
        <taxon>Panicodae</taxon>
        <taxon>Paniceae</taxon>
        <taxon>Panicinae</taxon>
        <taxon>Panicum</taxon>
        <taxon>Panicum sect. Hiantes</taxon>
    </lineage>
</organism>
<feature type="domain" description="DUF659" evidence="2">
    <location>
        <begin position="211"/>
        <end position="361"/>
    </location>
</feature>
<dbReference type="InterPro" id="IPR008906">
    <property type="entry name" value="HATC_C_dom"/>
</dbReference>
<sequence>MAQDPKRKARSSDPGWKYGFWLDVLKKEMVQCIFCKKVVPAGIKRFKQHLAGGFGDAVKCPKAPELVRKEMHAYLKNSRTVLLNLDEGEQGEAQEGQEGGEAQEQDGEVKQQPARVPSSGTKIKQTQKYSKSVSSMLCDTPEVVAKRHKSKTSQPTLEHCTKKDKEAKQIVDDHVADFFYENGIPFNAINSRSWEIMLESIGQYGHGYRSPTYHDIRGPLLERAVERTAILRKKYEEAWKEYGCTIMSDGWTDTSHRHLINFLANSPAGTFFLGSVNASSEVADANMLADLLENQIDKVGKEYVVQLVTDNGANFKAAGRILMERIPHLFWTPCATHCLNLMLHDIGEIKDFNTAINWAKKLSRFIYKHGRLLDLMRDKIGGDLVRPAVTRFATSYLTLASMHQHKNGLKTLFVSDEWQANTLSKTAEGLQCQKIALSLPFWNKVENCLRASQPLLVALRIADGDETPAAPEIMAAMDIAKSSIKESLKDKPSLLNEVMGCYEKRWENQMEQKLYGAALFLNPGKFFAIRENDRRQAARLRSMFNDVFWKMVLDDNEQTKISKQADDYERSEGDCFSKPLAIRDRDKKNPILWWGSYGGLAYELQSLAKRIISLCCSASGCERNWSAFAHVHTKKRNRLEHKRLNKLVYVSYNRKMANRFQKIRELGSKGKRSNPLLLEEFQWENEWVDENCEPVHTGAAADDAGNTLTWAQVDVASEATEALRGRGLPRAAAARAAATVSHTYARKRKRPRKQRATDIAEEDDSDHEMIDAANDQLDGSDSEAIMDQDQEDADSGGCAIAAAGGFQLNSDLLN</sequence>
<dbReference type="Pfam" id="PF04937">
    <property type="entry name" value="DUF659"/>
    <property type="match status" value="1"/>
</dbReference>
<dbReference type="Pfam" id="PF05699">
    <property type="entry name" value="Dimer_Tnp_hAT"/>
    <property type="match status" value="1"/>
</dbReference>
<name>A0A8T0RED2_PANVG</name>
<protein>
    <recommendedName>
        <fullName evidence="6">BED-type domain-containing protein</fullName>
    </recommendedName>
</protein>
<feature type="domain" description="HAT C-terminal dimerisation" evidence="3">
    <location>
        <begin position="586"/>
        <end position="651"/>
    </location>
</feature>
<feature type="region of interest" description="Disordered" evidence="1">
    <location>
        <begin position="739"/>
        <end position="769"/>
    </location>
</feature>
<evidence type="ECO:0000313" key="5">
    <source>
        <dbReference type="Proteomes" id="UP000823388"/>
    </source>
</evidence>
<proteinExistence type="predicted"/>
<evidence type="ECO:0000313" key="4">
    <source>
        <dbReference type="EMBL" id="KAG2583129.1"/>
    </source>
</evidence>
<dbReference type="PANTHER" id="PTHR32166">
    <property type="entry name" value="OSJNBA0013A04.12 PROTEIN"/>
    <property type="match status" value="1"/>
</dbReference>
<dbReference type="PANTHER" id="PTHR32166:SF74">
    <property type="entry name" value="OS05G0256350 PROTEIN"/>
    <property type="match status" value="1"/>
</dbReference>
<dbReference type="InterPro" id="IPR007021">
    <property type="entry name" value="DUF659"/>
</dbReference>
<gene>
    <name evidence="4" type="ORF">PVAP13_6KG215712</name>
</gene>
<comment type="caution">
    <text evidence="4">The sequence shown here is derived from an EMBL/GenBank/DDBJ whole genome shotgun (WGS) entry which is preliminary data.</text>
</comment>
<dbReference type="GO" id="GO:0046983">
    <property type="term" value="F:protein dimerization activity"/>
    <property type="evidence" value="ECO:0007669"/>
    <property type="project" value="InterPro"/>
</dbReference>
<dbReference type="EMBL" id="CM029047">
    <property type="protein sequence ID" value="KAG2583129.1"/>
    <property type="molecule type" value="Genomic_DNA"/>
</dbReference>
<feature type="region of interest" description="Disordered" evidence="1">
    <location>
        <begin position="92"/>
        <end position="125"/>
    </location>
</feature>
<evidence type="ECO:0000256" key="1">
    <source>
        <dbReference type="SAM" id="MobiDB-lite"/>
    </source>
</evidence>
<keyword evidence="5" id="KW-1185">Reference proteome</keyword>
<evidence type="ECO:0008006" key="6">
    <source>
        <dbReference type="Google" id="ProtNLM"/>
    </source>
</evidence>
<feature type="compositionally biased region" description="Basic residues" evidence="1">
    <location>
        <begin position="744"/>
        <end position="754"/>
    </location>
</feature>